<accession>A0A131ZTS7</accession>
<gene>
    <name evidence="8" type="ORF">QR98_0005830</name>
</gene>
<evidence type="ECO:0000313" key="8">
    <source>
        <dbReference type="EMBL" id="KPM02176.1"/>
    </source>
</evidence>
<dbReference type="InterPro" id="IPR030395">
    <property type="entry name" value="GP_PDE_dom"/>
</dbReference>
<dbReference type="Pfam" id="PF03009">
    <property type="entry name" value="GDPD"/>
    <property type="match status" value="2"/>
</dbReference>
<dbReference type="Proteomes" id="UP000616769">
    <property type="component" value="Unassembled WGS sequence"/>
</dbReference>
<keyword evidence="4" id="KW-0460">Magnesium</keyword>
<keyword evidence="6" id="KW-0456">Lyase</keyword>
<evidence type="ECO:0000256" key="2">
    <source>
        <dbReference type="ARBA" id="ARBA00022723"/>
    </source>
</evidence>
<evidence type="ECO:0000256" key="3">
    <source>
        <dbReference type="ARBA" id="ARBA00022801"/>
    </source>
</evidence>
<dbReference type="AlphaFoldDB" id="A0A131ZTS7"/>
<comment type="caution">
    <text evidence="8">The sequence shown here is derived from an EMBL/GenBank/DDBJ whole genome shotgun (WGS) entry which is preliminary data.</text>
</comment>
<dbReference type="Gene3D" id="3.20.20.190">
    <property type="entry name" value="Phosphatidylinositol (PI) phosphodiesterase"/>
    <property type="match status" value="1"/>
</dbReference>
<name>A0A131ZTS7_SARSC</name>
<dbReference type="OrthoDB" id="1058301at2759"/>
<keyword evidence="3" id="KW-0378">Hydrolase</keyword>
<keyword evidence="5" id="KW-1015">Disulfide bond</keyword>
<evidence type="ECO:0000256" key="5">
    <source>
        <dbReference type="ARBA" id="ARBA00023157"/>
    </source>
</evidence>
<comment type="catalytic activity">
    <reaction evidence="1">
        <text>an N-(acyl)-sphingosylphosphoethanolamine = an N-(acyl)-sphingosyl-1,3-cyclic phosphate + ethanolamine</text>
        <dbReference type="Rhea" id="RHEA:60648"/>
        <dbReference type="ChEBI" id="CHEBI:57603"/>
        <dbReference type="ChEBI" id="CHEBI:143891"/>
        <dbReference type="ChEBI" id="CHEBI:143892"/>
    </reaction>
</comment>
<dbReference type="InterPro" id="IPR051578">
    <property type="entry name" value="GDPD"/>
</dbReference>
<dbReference type="GO" id="GO:0046475">
    <property type="term" value="P:glycerophospholipid catabolic process"/>
    <property type="evidence" value="ECO:0007669"/>
    <property type="project" value="TreeGrafter"/>
</dbReference>
<dbReference type="InterPro" id="IPR017946">
    <property type="entry name" value="PLC-like_Pdiesterase_TIM-brl"/>
</dbReference>
<dbReference type="GO" id="GO:0016829">
    <property type="term" value="F:lyase activity"/>
    <property type="evidence" value="ECO:0007669"/>
    <property type="project" value="UniProtKB-KW"/>
</dbReference>
<evidence type="ECO:0000313" key="9">
    <source>
        <dbReference type="Proteomes" id="UP000616769"/>
    </source>
</evidence>
<dbReference type="EMBL" id="JXLN01001104">
    <property type="protein sequence ID" value="KPM02176.1"/>
    <property type="molecule type" value="Genomic_DNA"/>
</dbReference>
<evidence type="ECO:0000256" key="4">
    <source>
        <dbReference type="ARBA" id="ARBA00022842"/>
    </source>
</evidence>
<dbReference type="GO" id="GO:0047389">
    <property type="term" value="F:glycerophosphocholine phosphodiesterase activity"/>
    <property type="evidence" value="ECO:0007669"/>
    <property type="project" value="TreeGrafter"/>
</dbReference>
<evidence type="ECO:0000256" key="6">
    <source>
        <dbReference type="ARBA" id="ARBA00023239"/>
    </source>
</evidence>
<dbReference type="PANTHER" id="PTHR22958:SF1">
    <property type="entry name" value="GLYCEROPHOSPHOCHOLINE PHOSPHODIESTERASE GPCPD1"/>
    <property type="match status" value="1"/>
</dbReference>
<sequence>MNEIHYKLTGFEIIDVFDSIQDDEMTDEDSKNYGEEYTTEIAVMNDYEFKFKNQEPYGRLLKKNEFVMFRIKIPITGVVGIRVDLFHKINKNVFEKIAFCYIYPLDTKESNGMCMVPITSKLGKIIARFKVDYFIAKPYDGMSIEQIKRKSKTRNLKSWQLKKNGFDIGHRGAGSARRFDSYEKLLENTIESFNFAYKKGADMVELDVQLSKDKIPIVYHDFNVNLVLQKRDEEMETFEMNIKDLTYNQLQKLKIKPMLKGKEFYDFEDNDSKPHGRPFASLRTVLESVDANCGFNVEIKYPQRQINGNWEAEKSHDLNEVRQKQDRYPVLFLTQGLTTKWTKYENPLNHSIEMAAYLALSMDLFGVAVHAEDIIKDTSLIQFVKSKSLILFCWGDDLNNKELIENLKKQGVDGAIYDKYEFVNIFENRNSFWGYFLSRIDLLIQNDDRFHLSKN</sequence>
<dbReference type="PANTHER" id="PTHR22958">
    <property type="entry name" value="GLYCEROPHOSPHORYL DIESTER PHOSPHODIESTERASE"/>
    <property type="match status" value="1"/>
</dbReference>
<proteinExistence type="predicted"/>
<dbReference type="PROSITE" id="PS51704">
    <property type="entry name" value="GP_PDE"/>
    <property type="match status" value="1"/>
</dbReference>
<organism evidence="8 9">
    <name type="scientific">Sarcoptes scabiei</name>
    <name type="common">Itch mite</name>
    <name type="synonym">Acarus scabiei</name>
    <dbReference type="NCBI Taxonomy" id="52283"/>
    <lineage>
        <taxon>Eukaryota</taxon>
        <taxon>Metazoa</taxon>
        <taxon>Ecdysozoa</taxon>
        <taxon>Arthropoda</taxon>
        <taxon>Chelicerata</taxon>
        <taxon>Arachnida</taxon>
        <taxon>Acari</taxon>
        <taxon>Acariformes</taxon>
        <taxon>Sarcoptiformes</taxon>
        <taxon>Astigmata</taxon>
        <taxon>Psoroptidia</taxon>
        <taxon>Sarcoptoidea</taxon>
        <taxon>Sarcoptidae</taxon>
        <taxon>Sarcoptinae</taxon>
        <taxon>Sarcoptes</taxon>
    </lineage>
</organism>
<dbReference type="SUPFAM" id="SSF51695">
    <property type="entry name" value="PLC-like phosphodiesterases"/>
    <property type="match status" value="1"/>
</dbReference>
<dbReference type="PROSITE" id="PS50007">
    <property type="entry name" value="PIPLC_X_DOMAIN"/>
    <property type="match status" value="1"/>
</dbReference>
<evidence type="ECO:0000259" key="7">
    <source>
        <dbReference type="PROSITE" id="PS51704"/>
    </source>
</evidence>
<dbReference type="GO" id="GO:0046872">
    <property type="term" value="F:metal ion binding"/>
    <property type="evidence" value="ECO:0007669"/>
    <property type="project" value="UniProtKB-KW"/>
</dbReference>
<dbReference type="VEuPathDB" id="VectorBase:SSCA005587"/>
<protein>
    <submittedName>
        <fullName evidence="8">Glycerophosphocholine phosphodiesterase GPCPD1-like protein</fullName>
    </submittedName>
</protein>
<feature type="domain" description="GP-PDE" evidence="7">
    <location>
        <begin position="165"/>
        <end position="427"/>
    </location>
</feature>
<reference evidence="8 9" key="1">
    <citation type="journal article" date="2015" name="Parasit. Vectors">
        <title>Draft genome of the scabies mite.</title>
        <authorList>
            <person name="Rider S.D.Jr."/>
            <person name="Morgan M.S."/>
            <person name="Arlian L.G."/>
        </authorList>
    </citation>
    <scope>NUCLEOTIDE SEQUENCE [LARGE SCALE GENOMIC DNA]</scope>
    <source>
        <strain evidence="8">Arlian Lab</strain>
    </source>
</reference>
<evidence type="ECO:0000256" key="1">
    <source>
        <dbReference type="ARBA" id="ARBA00000110"/>
    </source>
</evidence>
<keyword evidence="2" id="KW-0479">Metal-binding</keyword>